<evidence type="ECO:0000313" key="2">
    <source>
        <dbReference type="Proteomes" id="UP000261905"/>
    </source>
</evidence>
<dbReference type="AlphaFoldDB" id="A0A371P7R5"/>
<accession>A0A371P7R5</accession>
<name>A0A371P7R5_9BACL</name>
<dbReference type="EMBL" id="QUBQ01000004">
    <property type="protein sequence ID" value="REK71962.1"/>
    <property type="molecule type" value="Genomic_DNA"/>
</dbReference>
<dbReference type="Proteomes" id="UP000261905">
    <property type="component" value="Unassembled WGS sequence"/>
</dbReference>
<gene>
    <name evidence="1" type="ORF">DX130_19895</name>
</gene>
<proteinExistence type="predicted"/>
<organism evidence="1 2">
    <name type="scientific">Paenibacillus paeoniae</name>
    <dbReference type="NCBI Taxonomy" id="2292705"/>
    <lineage>
        <taxon>Bacteria</taxon>
        <taxon>Bacillati</taxon>
        <taxon>Bacillota</taxon>
        <taxon>Bacilli</taxon>
        <taxon>Bacillales</taxon>
        <taxon>Paenibacillaceae</taxon>
        <taxon>Paenibacillus</taxon>
    </lineage>
</organism>
<evidence type="ECO:0000313" key="1">
    <source>
        <dbReference type="EMBL" id="REK71962.1"/>
    </source>
</evidence>
<protein>
    <submittedName>
        <fullName evidence="1">Uncharacterized protein</fullName>
    </submittedName>
</protein>
<comment type="caution">
    <text evidence="1">The sequence shown here is derived from an EMBL/GenBank/DDBJ whole genome shotgun (WGS) entry which is preliminary data.</text>
</comment>
<keyword evidence="2" id="KW-1185">Reference proteome</keyword>
<sequence>MKMVKLTLLELFEQQKKFVVDTSIDVLSGSTAMATGAAVGSLIAPPVGTVVGAIAGGVIYAMSWKVFGDDPKKSAVDAIKDGANSLANGLVDGFRKLNKVFW</sequence>
<reference evidence="1 2" key="1">
    <citation type="submission" date="2018-08" db="EMBL/GenBank/DDBJ databases">
        <title>Paenibacillus sp. M4BSY-1, whole genome shotgun sequence.</title>
        <authorList>
            <person name="Tuo L."/>
        </authorList>
    </citation>
    <scope>NUCLEOTIDE SEQUENCE [LARGE SCALE GENOMIC DNA]</scope>
    <source>
        <strain evidence="1 2">M4BSY-1</strain>
    </source>
</reference>